<comment type="subcellular location">
    <subcellularLocation>
        <location evidence="1">Host cell</location>
    </subcellularLocation>
    <subcellularLocation>
        <location evidence="2">Secreted</location>
    </subcellularLocation>
</comment>
<reference evidence="5 6" key="1">
    <citation type="submission" date="2018-09" db="EMBL/GenBank/DDBJ databases">
        <title>Genomic investigation of the strawberry pathogen Phytophthora fragariae indicates pathogenicity is determined by transcriptional variation in three key races.</title>
        <authorList>
            <person name="Adams T.M."/>
            <person name="Armitage A.D."/>
            <person name="Sobczyk M.K."/>
            <person name="Bates H.J."/>
            <person name="Dunwell J.M."/>
            <person name="Nellist C.F."/>
            <person name="Harrison R.J."/>
        </authorList>
    </citation>
    <scope>NUCLEOTIDE SEQUENCE [LARGE SCALE GENOMIC DNA]</scope>
    <source>
        <strain evidence="5 6">NOV-77</strain>
    </source>
</reference>
<dbReference type="EMBL" id="QXFY01009249">
    <property type="protein sequence ID" value="KAE9262842.1"/>
    <property type="molecule type" value="Genomic_DNA"/>
</dbReference>
<dbReference type="InterPro" id="IPR045379">
    <property type="entry name" value="Crinkler_N"/>
</dbReference>
<dbReference type="AlphaFoldDB" id="A0A6G0PZS6"/>
<dbReference type="GO" id="GO:0005576">
    <property type="term" value="C:extracellular region"/>
    <property type="evidence" value="ECO:0007669"/>
    <property type="project" value="UniProtKB-SubCell"/>
</dbReference>
<keyword evidence="3" id="KW-0964">Secreted</keyword>
<evidence type="ECO:0000256" key="3">
    <source>
        <dbReference type="ARBA" id="ARBA00022525"/>
    </source>
</evidence>
<proteinExistence type="predicted"/>
<dbReference type="Pfam" id="PF20147">
    <property type="entry name" value="Crinkler"/>
    <property type="match status" value="1"/>
</dbReference>
<organism evidence="5 6">
    <name type="scientific">Phytophthora fragariae</name>
    <dbReference type="NCBI Taxonomy" id="53985"/>
    <lineage>
        <taxon>Eukaryota</taxon>
        <taxon>Sar</taxon>
        <taxon>Stramenopiles</taxon>
        <taxon>Oomycota</taxon>
        <taxon>Peronosporomycetes</taxon>
        <taxon>Peronosporales</taxon>
        <taxon>Peronosporaceae</taxon>
        <taxon>Phytophthora</taxon>
    </lineage>
</organism>
<evidence type="ECO:0000256" key="2">
    <source>
        <dbReference type="ARBA" id="ARBA00004613"/>
    </source>
</evidence>
<comment type="caution">
    <text evidence="5">The sequence shown here is derived from an EMBL/GenBank/DDBJ whole genome shotgun (WGS) entry which is preliminary data.</text>
</comment>
<dbReference type="Proteomes" id="UP000486351">
    <property type="component" value="Unassembled WGS sequence"/>
</dbReference>
<dbReference type="GO" id="GO:0043657">
    <property type="term" value="C:host cell"/>
    <property type="evidence" value="ECO:0007669"/>
    <property type="project" value="UniProtKB-SubCell"/>
</dbReference>
<evidence type="ECO:0000256" key="1">
    <source>
        <dbReference type="ARBA" id="ARBA00004340"/>
    </source>
</evidence>
<name>A0A6G0PZS6_9STRA</name>
<evidence type="ECO:0000313" key="5">
    <source>
        <dbReference type="EMBL" id="KAE9262842.1"/>
    </source>
</evidence>
<feature type="domain" description="Crinkler effector protein N-terminal" evidence="4">
    <location>
        <begin position="5"/>
        <end position="55"/>
    </location>
</feature>
<gene>
    <name evidence="5" type="ORF">PF008_g32502</name>
</gene>
<accession>A0A6G0PZS6</accession>
<evidence type="ECO:0000313" key="6">
    <source>
        <dbReference type="Proteomes" id="UP000486351"/>
    </source>
</evidence>
<protein>
    <recommendedName>
        <fullName evidence="4">Crinkler effector protein N-terminal domain-containing protein</fullName>
    </recommendedName>
</protein>
<sequence length="67" mass="6863">MAKFSLVCAIIGEKGGAFGVDIDAGETVGDMKDAIKDKNAKKLKDANAKNLQLSLPGEEGRSVAGLG</sequence>
<evidence type="ECO:0000259" key="4">
    <source>
        <dbReference type="Pfam" id="PF20147"/>
    </source>
</evidence>